<comment type="similarity">
    <text evidence="1">Belongs to the sulfatase family.</text>
</comment>
<dbReference type="SUPFAM" id="SSF53649">
    <property type="entry name" value="Alkaline phosphatase-like"/>
    <property type="match status" value="1"/>
</dbReference>
<dbReference type="PANTHER" id="PTHR42693">
    <property type="entry name" value="ARYLSULFATASE FAMILY MEMBER"/>
    <property type="match status" value="1"/>
</dbReference>
<keyword evidence="5" id="KW-0732">Signal</keyword>
<dbReference type="Proteomes" id="UP001597297">
    <property type="component" value="Unassembled WGS sequence"/>
</dbReference>
<protein>
    <submittedName>
        <fullName evidence="7">Sulfatase-like hydrolase/transferase</fullName>
    </submittedName>
</protein>
<keyword evidence="8" id="KW-1185">Reference proteome</keyword>
<dbReference type="EMBL" id="JBHUJC010000029">
    <property type="protein sequence ID" value="MFD2276861.1"/>
    <property type="molecule type" value="Genomic_DNA"/>
</dbReference>
<feature type="domain" description="Sulfatase N-terminal" evidence="6">
    <location>
        <begin position="23"/>
        <end position="375"/>
    </location>
</feature>
<dbReference type="InterPro" id="IPR000917">
    <property type="entry name" value="Sulfatase_N"/>
</dbReference>
<comment type="caution">
    <text evidence="7">The sequence shown here is derived from an EMBL/GenBank/DDBJ whole genome shotgun (WGS) entry which is preliminary data.</text>
</comment>
<evidence type="ECO:0000256" key="2">
    <source>
        <dbReference type="ARBA" id="ARBA00022723"/>
    </source>
</evidence>
<dbReference type="RefSeq" id="WP_377094192.1">
    <property type="nucleotide sequence ID" value="NZ_JBHSJM010000001.1"/>
</dbReference>
<name>A0ABW5E2K5_9BACT</name>
<feature type="chain" id="PRO_5046558773" evidence="5">
    <location>
        <begin position="20"/>
        <end position="517"/>
    </location>
</feature>
<dbReference type="InterPro" id="IPR024607">
    <property type="entry name" value="Sulfatase_CS"/>
</dbReference>
<gene>
    <name evidence="7" type="ORF">ACFSQZ_10300</name>
</gene>
<evidence type="ECO:0000256" key="1">
    <source>
        <dbReference type="ARBA" id="ARBA00008779"/>
    </source>
</evidence>
<organism evidence="7 8">
    <name type="scientific">Rubritalea spongiae</name>
    <dbReference type="NCBI Taxonomy" id="430797"/>
    <lineage>
        <taxon>Bacteria</taxon>
        <taxon>Pseudomonadati</taxon>
        <taxon>Verrucomicrobiota</taxon>
        <taxon>Verrucomicrobiia</taxon>
        <taxon>Verrucomicrobiales</taxon>
        <taxon>Rubritaleaceae</taxon>
        <taxon>Rubritalea</taxon>
    </lineage>
</organism>
<dbReference type="Gene3D" id="3.40.720.10">
    <property type="entry name" value="Alkaline Phosphatase, subunit A"/>
    <property type="match status" value="1"/>
</dbReference>
<evidence type="ECO:0000313" key="8">
    <source>
        <dbReference type="Proteomes" id="UP001597297"/>
    </source>
</evidence>
<reference evidence="8" key="1">
    <citation type="journal article" date="2019" name="Int. J. Syst. Evol. Microbiol.">
        <title>The Global Catalogue of Microorganisms (GCM) 10K type strain sequencing project: providing services to taxonomists for standard genome sequencing and annotation.</title>
        <authorList>
            <consortium name="The Broad Institute Genomics Platform"/>
            <consortium name="The Broad Institute Genome Sequencing Center for Infectious Disease"/>
            <person name="Wu L."/>
            <person name="Ma J."/>
        </authorList>
    </citation>
    <scope>NUCLEOTIDE SEQUENCE [LARGE SCALE GENOMIC DNA]</scope>
    <source>
        <strain evidence="8">JCM 16545</strain>
    </source>
</reference>
<evidence type="ECO:0000256" key="3">
    <source>
        <dbReference type="ARBA" id="ARBA00022801"/>
    </source>
</evidence>
<keyword evidence="3" id="KW-0378">Hydrolase</keyword>
<dbReference type="PANTHER" id="PTHR42693:SF53">
    <property type="entry name" value="ENDO-4-O-SULFATASE"/>
    <property type="match status" value="1"/>
</dbReference>
<dbReference type="InterPro" id="IPR050738">
    <property type="entry name" value="Sulfatase"/>
</dbReference>
<dbReference type="PROSITE" id="PS00523">
    <property type="entry name" value="SULFATASE_1"/>
    <property type="match status" value="1"/>
</dbReference>
<proteinExistence type="inferred from homology"/>
<evidence type="ECO:0000256" key="4">
    <source>
        <dbReference type="ARBA" id="ARBA00022837"/>
    </source>
</evidence>
<dbReference type="InterPro" id="IPR017850">
    <property type="entry name" value="Alkaline_phosphatase_core_sf"/>
</dbReference>
<keyword evidence="4" id="KW-0106">Calcium</keyword>
<dbReference type="CDD" id="cd16143">
    <property type="entry name" value="ARS_like"/>
    <property type="match status" value="1"/>
</dbReference>
<dbReference type="Gene3D" id="3.30.1120.10">
    <property type="match status" value="1"/>
</dbReference>
<evidence type="ECO:0000259" key="6">
    <source>
        <dbReference type="Pfam" id="PF00884"/>
    </source>
</evidence>
<feature type="signal peptide" evidence="5">
    <location>
        <begin position="1"/>
        <end position="19"/>
    </location>
</feature>
<sequence>MKKHLFSTLISAAFTASLAAEQPNVILIFADDLGYGDLSCYGATKVHTPHIDKLAKEGRKFTDAHSASAVCTPSRYGILTGEYPFRANGGQGLWGPCSHFQELLIDTNKLTLGSLFQQQGYATAAIGKWHLGFGKGKTDWNKPLSPGPLDLGFDYYFGVPKVNSGYPYVYVENDKVVGYDPTDPITFKAPYSETTTYPPEAGKKTANKVGGAKAAHALYDDEKTGKLLTEKAVTWIEENKEKPFFLYFPTTNIHHPFTPAPEFKGTSQAGLYGDFIHEFDWMVGELVQCIEKNGLSENTLVIVTSDNGGMFNHGGQDAYKEGHRINADLLGFKFGVWEGGHRVPFIAKWPGKIPANTESDQLISGVDMLATFAAITEQTVEPNQLADSVNVLPALTGEPESPLRDTLVLSPNKPTHVSIRKGKWVYIPAQGSGGFKGKPGDHAAGGPAAISHVGSSNSDIENGKIKKNSPPAQLYDLEADLHQTKNLYNEYPEVVEQMKALLEEYRPVQNKGKKSKK</sequence>
<dbReference type="Pfam" id="PF00884">
    <property type="entry name" value="Sulfatase"/>
    <property type="match status" value="1"/>
</dbReference>
<evidence type="ECO:0000256" key="5">
    <source>
        <dbReference type="SAM" id="SignalP"/>
    </source>
</evidence>
<accession>A0ABW5E2K5</accession>
<keyword evidence="2" id="KW-0479">Metal-binding</keyword>
<evidence type="ECO:0000313" key="7">
    <source>
        <dbReference type="EMBL" id="MFD2276861.1"/>
    </source>
</evidence>
<dbReference type="PROSITE" id="PS00149">
    <property type="entry name" value="SULFATASE_2"/>
    <property type="match status" value="1"/>
</dbReference>